<comment type="caution">
    <text evidence="1">The sequence shown here is derived from an EMBL/GenBank/DDBJ whole genome shotgun (WGS) entry which is preliminary data.</text>
</comment>
<protein>
    <submittedName>
        <fullName evidence="1">Rubrerythrin</fullName>
    </submittedName>
</protein>
<dbReference type="Proteomes" id="UP000886210">
    <property type="component" value="Unassembled WGS sequence"/>
</dbReference>
<gene>
    <name evidence="1" type="ORF">ENF72_02340</name>
</gene>
<accession>A0A7C0TZ00</accession>
<dbReference type="AlphaFoldDB" id="A0A7C0TZ00"/>
<organism evidence="1">
    <name type="scientific">Thermococcus litoralis</name>
    <dbReference type="NCBI Taxonomy" id="2265"/>
    <lineage>
        <taxon>Archaea</taxon>
        <taxon>Methanobacteriati</taxon>
        <taxon>Methanobacteriota</taxon>
        <taxon>Thermococci</taxon>
        <taxon>Thermococcales</taxon>
        <taxon>Thermococcaceae</taxon>
        <taxon>Thermococcus</taxon>
    </lineage>
</organism>
<reference evidence="1" key="1">
    <citation type="journal article" date="2020" name="mSystems">
        <title>Genome- and Community-Level Interaction Insights into Carbon Utilization and Element Cycling Functions of Hydrothermarchaeota in Hydrothermal Sediment.</title>
        <authorList>
            <person name="Zhou Z."/>
            <person name="Liu Y."/>
            <person name="Xu W."/>
            <person name="Pan J."/>
            <person name="Luo Z.H."/>
            <person name="Li M."/>
        </authorList>
    </citation>
    <scope>NUCLEOTIDE SEQUENCE [LARGE SCALE GENOMIC DNA]</scope>
    <source>
        <strain evidence="1">HyVt-151</strain>
    </source>
</reference>
<name>A0A7C0TZ00_THELI</name>
<proteinExistence type="predicted"/>
<sequence length="40" mass="4847">KKRLMCSLSDMEKGHYYTLRAEYELLLNWGMYSQMMRVGL</sequence>
<feature type="non-terminal residue" evidence="1">
    <location>
        <position position="1"/>
    </location>
</feature>
<evidence type="ECO:0000313" key="1">
    <source>
        <dbReference type="EMBL" id="HDD31449.1"/>
    </source>
</evidence>
<dbReference type="EMBL" id="DQYG01000102">
    <property type="protein sequence ID" value="HDD31449.1"/>
    <property type="molecule type" value="Genomic_DNA"/>
</dbReference>